<gene>
    <name evidence="6" type="ORF">A374_07196</name>
</gene>
<dbReference type="GO" id="GO:0005524">
    <property type="term" value="F:ATP binding"/>
    <property type="evidence" value="ECO:0007669"/>
    <property type="project" value="UniProtKB-KW"/>
</dbReference>
<dbReference type="InterPro" id="IPR017871">
    <property type="entry name" value="ABC_transporter-like_CS"/>
</dbReference>
<dbReference type="Pfam" id="PF00005">
    <property type="entry name" value="ABC_tran"/>
    <property type="match status" value="1"/>
</dbReference>
<dbReference type="PROSITE" id="PS50893">
    <property type="entry name" value="ABC_TRANSPORTER_2"/>
    <property type="match status" value="1"/>
</dbReference>
<proteinExistence type="inferred from homology"/>
<sequence length="289" mass="32498">MNTLSINQLTKSYAGKKVIDNLSLEVKGTFGLLGPNGAGKTTLMKIIATLIKPEQGTLHLNDLSWQQTDQVREILGYLPQHFSIYKSLRVDEVMNHFALLKGIKENRETIIQEILAAVNLLDDRKKKIKHLSGGMLRRLGIAQALLGDPKIIVVDEPTAGLDIDERVRFCRLLRKLGEGRIILLSTHIVEDIETTCDYIAIIKNGNVLATGTKKEIAEIVQGHVYEKKITMAEEMPIEEEHIISTKQIGDDYLLRYFSPEFLLGSTEAVTNLEDAYLCLTRGWLTQHVH</sequence>
<feature type="domain" description="ABC transporter" evidence="5">
    <location>
        <begin position="4"/>
        <end position="229"/>
    </location>
</feature>
<dbReference type="RefSeq" id="WP_007201536.1">
    <property type="nucleotide sequence ID" value="NZ_AKKV01000023.1"/>
</dbReference>
<name>I8AJW7_9BACL</name>
<keyword evidence="4" id="KW-0067">ATP-binding</keyword>
<dbReference type="eggNOG" id="COG1131">
    <property type="taxonomic scope" value="Bacteria"/>
</dbReference>
<organism evidence="6 7">
    <name type="scientific">Fictibacillus macauensis ZFHKF-1</name>
    <dbReference type="NCBI Taxonomy" id="1196324"/>
    <lineage>
        <taxon>Bacteria</taxon>
        <taxon>Bacillati</taxon>
        <taxon>Bacillota</taxon>
        <taxon>Bacilli</taxon>
        <taxon>Bacillales</taxon>
        <taxon>Fictibacillaceae</taxon>
        <taxon>Fictibacillus</taxon>
    </lineage>
</organism>
<reference evidence="6 7" key="1">
    <citation type="journal article" date="2012" name="J. Bacteriol.">
        <title>Genome of Bacillus macauensis ZFHKF-1, a Long-Chain-Forming Bacterium.</title>
        <authorList>
            <person name="Cai L."/>
            <person name="Zhang T."/>
        </authorList>
    </citation>
    <scope>NUCLEOTIDE SEQUENCE [LARGE SCALE GENOMIC DNA]</scope>
    <source>
        <strain evidence="6 7">ZFHKF-1</strain>
    </source>
</reference>
<dbReference type="EMBL" id="AKKV01000023">
    <property type="protein sequence ID" value="EIT86087.1"/>
    <property type="molecule type" value="Genomic_DNA"/>
</dbReference>
<dbReference type="InterPro" id="IPR003439">
    <property type="entry name" value="ABC_transporter-like_ATP-bd"/>
</dbReference>
<accession>I8AJW7</accession>
<dbReference type="PANTHER" id="PTHR43335:SF2">
    <property type="entry name" value="ABC TRANSPORTER, ATP-BINDING PROTEIN"/>
    <property type="match status" value="1"/>
</dbReference>
<evidence type="ECO:0000313" key="7">
    <source>
        <dbReference type="Proteomes" id="UP000004080"/>
    </source>
</evidence>
<evidence type="ECO:0000313" key="6">
    <source>
        <dbReference type="EMBL" id="EIT86087.1"/>
    </source>
</evidence>
<protein>
    <submittedName>
        <fullName evidence="6">ABC transporter</fullName>
    </submittedName>
</protein>
<dbReference type="STRING" id="1196324.A374_07196"/>
<dbReference type="AlphaFoldDB" id="I8AJW7"/>
<comment type="similarity">
    <text evidence="1">Belongs to the ABC transporter superfamily.</text>
</comment>
<evidence type="ECO:0000256" key="1">
    <source>
        <dbReference type="ARBA" id="ARBA00005417"/>
    </source>
</evidence>
<dbReference type="Proteomes" id="UP000004080">
    <property type="component" value="Unassembled WGS sequence"/>
</dbReference>
<keyword evidence="2" id="KW-0813">Transport</keyword>
<dbReference type="GO" id="GO:0016887">
    <property type="term" value="F:ATP hydrolysis activity"/>
    <property type="evidence" value="ECO:0007669"/>
    <property type="project" value="InterPro"/>
</dbReference>
<keyword evidence="7" id="KW-1185">Reference proteome</keyword>
<keyword evidence="3" id="KW-0547">Nucleotide-binding</keyword>
<dbReference type="PANTHER" id="PTHR43335">
    <property type="entry name" value="ABC TRANSPORTER, ATP-BINDING PROTEIN"/>
    <property type="match status" value="1"/>
</dbReference>
<dbReference type="PROSITE" id="PS00211">
    <property type="entry name" value="ABC_TRANSPORTER_1"/>
    <property type="match status" value="1"/>
</dbReference>
<dbReference type="InterPro" id="IPR003593">
    <property type="entry name" value="AAA+_ATPase"/>
</dbReference>
<evidence type="ECO:0000256" key="3">
    <source>
        <dbReference type="ARBA" id="ARBA00022741"/>
    </source>
</evidence>
<dbReference type="SUPFAM" id="SSF52540">
    <property type="entry name" value="P-loop containing nucleoside triphosphate hydrolases"/>
    <property type="match status" value="1"/>
</dbReference>
<dbReference type="OrthoDB" id="9804819at2"/>
<evidence type="ECO:0000256" key="4">
    <source>
        <dbReference type="ARBA" id="ARBA00022840"/>
    </source>
</evidence>
<evidence type="ECO:0000256" key="2">
    <source>
        <dbReference type="ARBA" id="ARBA00022448"/>
    </source>
</evidence>
<dbReference type="PATRIC" id="fig|1196324.3.peg.1473"/>
<evidence type="ECO:0000259" key="5">
    <source>
        <dbReference type="PROSITE" id="PS50893"/>
    </source>
</evidence>
<comment type="caution">
    <text evidence="6">The sequence shown here is derived from an EMBL/GenBank/DDBJ whole genome shotgun (WGS) entry which is preliminary data.</text>
</comment>
<dbReference type="InterPro" id="IPR027417">
    <property type="entry name" value="P-loop_NTPase"/>
</dbReference>
<dbReference type="SMART" id="SM00382">
    <property type="entry name" value="AAA"/>
    <property type="match status" value="1"/>
</dbReference>
<dbReference type="Gene3D" id="3.40.50.300">
    <property type="entry name" value="P-loop containing nucleotide triphosphate hydrolases"/>
    <property type="match status" value="1"/>
</dbReference>